<feature type="domain" description="Endonuclease/exonuclease/phosphatase" evidence="2">
    <location>
        <begin position="35"/>
        <end position="277"/>
    </location>
</feature>
<evidence type="ECO:0000259" key="2">
    <source>
        <dbReference type="Pfam" id="PF03372"/>
    </source>
</evidence>
<dbReference type="Pfam" id="PF03372">
    <property type="entry name" value="Exo_endo_phos"/>
    <property type="match status" value="1"/>
</dbReference>
<gene>
    <name evidence="4" type="ORF">NX794_20105</name>
</gene>
<keyword evidence="4" id="KW-0540">Nuclease</keyword>
<dbReference type="Pfam" id="PF09206">
    <property type="entry name" value="ArabFuran-catal"/>
    <property type="match status" value="1"/>
</dbReference>
<dbReference type="InterPro" id="IPR005135">
    <property type="entry name" value="Endo/exonuclease/phosphatase"/>
</dbReference>
<feature type="signal peptide" evidence="1">
    <location>
        <begin position="1"/>
        <end position="26"/>
    </location>
</feature>
<evidence type="ECO:0000259" key="3">
    <source>
        <dbReference type="Pfam" id="PF09206"/>
    </source>
</evidence>
<dbReference type="InterPro" id="IPR036691">
    <property type="entry name" value="Endo/exonu/phosph_ase_sf"/>
</dbReference>
<keyword evidence="4" id="KW-0378">Hydrolase</keyword>
<evidence type="ECO:0000313" key="5">
    <source>
        <dbReference type="Proteomes" id="UP001205612"/>
    </source>
</evidence>
<feature type="chain" id="PRO_5045446461" evidence="1">
    <location>
        <begin position="27"/>
        <end position="1636"/>
    </location>
</feature>
<dbReference type="InterPro" id="IPR013320">
    <property type="entry name" value="ConA-like_dom_sf"/>
</dbReference>
<dbReference type="InterPro" id="IPR003539">
    <property type="entry name" value="CD_toxinB"/>
</dbReference>
<keyword evidence="4" id="KW-0255">Endonuclease</keyword>
<feature type="domain" description="Alpha-L-arabinofuranosidase B catalytic" evidence="3">
    <location>
        <begin position="572"/>
        <end position="881"/>
    </location>
</feature>
<dbReference type="Gene3D" id="3.60.10.10">
    <property type="entry name" value="Endonuclease/exonuclease/phosphatase"/>
    <property type="match status" value="1"/>
</dbReference>
<accession>A0ABT2B4T3</accession>
<protein>
    <submittedName>
        <fullName evidence="4">Endonuclease/exonuclease/phosphatase family protein</fullName>
    </submittedName>
</protein>
<name>A0ABT2B4T3_9ACTN</name>
<dbReference type="GO" id="GO:0004519">
    <property type="term" value="F:endonuclease activity"/>
    <property type="evidence" value="ECO:0007669"/>
    <property type="project" value="UniProtKB-KW"/>
</dbReference>
<dbReference type="SUPFAM" id="SSF89372">
    <property type="entry name" value="Fucose-specific lectin"/>
    <property type="match status" value="1"/>
</dbReference>
<evidence type="ECO:0000256" key="1">
    <source>
        <dbReference type="SAM" id="SignalP"/>
    </source>
</evidence>
<dbReference type="PANTHER" id="PTHR39447">
    <property type="entry name" value="ALPHA-L-ARABINOFURANOSIDASE B"/>
    <property type="match status" value="1"/>
</dbReference>
<dbReference type="RefSeq" id="WP_258779982.1">
    <property type="nucleotide sequence ID" value="NZ_JANUGP010000015.1"/>
</dbReference>
<comment type="caution">
    <text evidence="4">The sequence shown here is derived from an EMBL/GenBank/DDBJ whole genome shotgun (WGS) entry which is preliminary data.</text>
</comment>
<dbReference type="InterPro" id="IPR036514">
    <property type="entry name" value="SGNH_hydro_sf"/>
</dbReference>
<keyword evidence="1" id="KW-0732">Signal</keyword>
<dbReference type="Gene3D" id="3.40.50.1110">
    <property type="entry name" value="SGNH hydrolase"/>
    <property type="match status" value="1"/>
</dbReference>
<dbReference type="Gene3D" id="2.60.120.200">
    <property type="match status" value="1"/>
</dbReference>
<keyword evidence="5" id="KW-1185">Reference proteome</keyword>
<dbReference type="EMBL" id="JANUGP010000015">
    <property type="protein sequence ID" value="MCS0603501.1"/>
    <property type="molecule type" value="Genomic_DNA"/>
</dbReference>
<dbReference type="InterPro" id="IPR015289">
    <property type="entry name" value="A-L-arabinofuranosidase_B_cat"/>
</dbReference>
<dbReference type="SUPFAM" id="SSF52266">
    <property type="entry name" value="SGNH hydrolase"/>
    <property type="match status" value="1"/>
</dbReference>
<organism evidence="4 5">
    <name type="scientific">Streptomyces pyxinicus</name>
    <dbReference type="NCBI Taxonomy" id="2970331"/>
    <lineage>
        <taxon>Bacteria</taxon>
        <taxon>Bacillati</taxon>
        <taxon>Actinomycetota</taxon>
        <taxon>Actinomycetes</taxon>
        <taxon>Kitasatosporales</taxon>
        <taxon>Streptomycetaceae</taxon>
        <taxon>Streptomyces</taxon>
    </lineage>
</organism>
<evidence type="ECO:0000313" key="4">
    <source>
        <dbReference type="EMBL" id="MCS0603501.1"/>
    </source>
</evidence>
<dbReference type="Proteomes" id="UP001205612">
    <property type="component" value="Unassembled WGS sequence"/>
</dbReference>
<reference evidence="4 5" key="1">
    <citation type="submission" date="2022-08" db="EMBL/GenBank/DDBJ databases">
        <authorList>
            <person name="Somphong A."/>
            <person name="Phongsopitanun W."/>
        </authorList>
    </citation>
    <scope>NUCLEOTIDE SEQUENCE [LARGE SCALE GENOMIC DNA]</scope>
    <source>
        <strain evidence="4 5">LP11</strain>
    </source>
</reference>
<dbReference type="SUPFAM" id="SSF56219">
    <property type="entry name" value="DNase I-like"/>
    <property type="match status" value="1"/>
</dbReference>
<dbReference type="InterPro" id="IPR038964">
    <property type="entry name" value="ABFB"/>
</dbReference>
<dbReference type="SUPFAM" id="SSF49899">
    <property type="entry name" value="Concanavalin A-like lectins/glucanases"/>
    <property type="match status" value="1"/>
</dbReference>
<dbReference type="PANTHER" id="PTHR39447:SF2">
    <property type="entry name" value="ALPHA-L-ARABINOFURANOSIDASE B"/>
    <property type="match status" value="1"/>
</dbReference>
<dbReference type="PRINTS" id="PR01388">
    <property type="entry name" value="CDTOXINB"/>
</dbReference>
<proteinExistence type="predicted"/>
<sequence>MSGAYALLIALLVVPLTLLEAPAAHAVSPEDTPFLTWNMQGATSLGQSLWTDYFPGLMNRAPADVVMLQESGAGLPGSAVHLDNPPGNQNPLVSYGRWRQLGGRETYWWMVFLQTHDPLAPGGRVNTVVMARRPVDQILVVDNPLPGTRGRPALGVLLGDNWFFSYHALSGGGGDAAAMLAAIGGAVRDAPPPAGHQYNWTVGGDFNTEPNSLVRRRAYGGIPTPSGGPPNIVSTGQPTHRNSEGHYDRELDYAVTTTGRPEVIQANRINPYLSSDHDPVQFVPRSERSSSSEPQIAAMPAGGFAMDGANISTVPVNGTGMRRPLRNCYVLTLPPCNWGSIKSRAKAAGRAGATGGSGGTFDYVGAVTGGNTSDGDNDEETYPGQSIDQIRQHMVTDLRTYKPNVVLLQLDVANDLASHSGLTTTQEATQLENLLDQIYYDLPNTTVLVGDPAPSRQQSIQDKIYTGDASYIAQSDQIIAAEAGAGHRISKVVLDFEHDVSDLDTGQKADGVPNYDGYKAMTADYGAQLMSLWKDGTIVDPGDVVVNPSDIIVDGSGVDDTAHGGGSTAGRPCDIYDSFSTPCVEAVSTTRALYSDYDGPLYQVQRAADKATKDIRPLAAGGYADAASQDSFCADATCLITKVYDQSPLHNDLTVEGKGSAGDADHPADAATLPVTVNGHKVYGINVTGQVGYRNNSTQGIAKGAEPEGMYMVASGTHVNSGCCFDFGNAETSTTDTGNGHMDAVNLGTECYFPPCTGQGPWVEADLENGLFSGANGSNLANKGNSSNFVTALLKNDGRNTYALKGGDAQSGKLSTWWDGDLPDRGGYKPMQKEGAVVLGTGGDNSNRSIGSFFEGVMTHGYPGDDADDAVQADIVSAGYAGNSAGSELPASAAGQAVVHSGYSSVFSVNAANGHLQETYLPAMNDPWTSQDLSAKYGTPKVMPGTQPVSLVHADYTSVFTIDAGSGHLQETYLTGIGASWITQDLSAKYGTPRSRVTPTAVVHGGYTSLYTVDTNGDLQETYLPVIGSPWVTQDLSAKYGTPQVLAGTSPVSLVHGGYTSVWTVNGGDHHLQETYLPAVGDPWTTQDLSAKYGTPVTTTTPGAVVHDGYASVYTVDGANGHLQETYLPAIGDPWTTQDFTAKYGTPAVRAGTVPAALFHTGYTSVYTVDVNGHLQESYLPRIGDPWTTQDFTAKYGSPATATTPIPLLHPAADGALTWSSVFTFDEFSNHLKESYLPGIGDPWTVQDLSTKYGTPPALVAPVPTHQWSAVHDGYTSVFTVDVKTLHLDETFLDAMGKPWKTQDLTENYHTPRVRYMTTPAVVTHDGYTSVYTVNQDGGDLQETYLPRMGADWVTQNLSKNYHTPAVATVSSPAAVYHDGYTSVYTVNDADGHLQETYLPGIGADWVTQDLSGKYHTPAMQSQTSPAAVVHDGWTSVFTIDAGDDHLQETYLPAVGAPWTTQDLTAKCHTPAANPFNSPTAVVHDGWTSVYTSDANRDLRETYLPAIGDDWTSQNLSEKYQTPKVAPGMPPVALYHTGYTSVYTINDKDHHLQETYLPAIGNDWTTQDLSDKYHTPPAREAPTALVHYDANGGLTWTSVYTVNSDDNHLSETYLSGIGASWITQDFTTTYHTPPAY</sequence>